<keyword evidence="10 13" id="KW-0472">Membrane</keyword>
<feature type="domain" description="PTS EIIC type-1" evidence="16">
    <location>
        <begin position="294"/>
        <end position="680"/>
    </location>
</feature>
<feature type="transmembrane region" description="Helical" evidence="13">
    <location>
        <begin position="335"/>
        <end position="359"/>
    </location>
</feature>
<dbReference type="PANTHER" id="PTHR30175:SF1">
    <property type="entry name" value="PTS SYSTEM ARBUTIN-, CELLOBIOSE-, AND SALICIN-SPECIFIC EIIBC COMPONENT-RELATED"/>
    <property type="match status" value="1"/>
</dbReference>
<evidence type="ECO:0000313" key="17">
    <source>
        <dbReference type="EMBL" id="ALD66472.1"/>
    </source>
</evidence>
<dbReference type="PROSITE" id="PS51098">
    <property type="entry name" value="PTS_EIIB_TYPE_1"/>
    <property type="match status" value="1"/>
</dbReference>
<keyword evidence="7 13" id="KW-0812">Transmembrane</keyword>
<dbReference type="NCBIfam" id="TIGR00830">
    <property type="entry name" value="PTBA"/>
    <property type="match status" value="1"/>
</dbReference>
<dbReference type="InterPro" id="IPR018113">
    <property type="entry name" value="PTrfase_EIIB_Cys"/>
</dbReference>
<feature type="transmembrane region" description="Helical" evidence="13">
    <location>
        <begin position="536"/>
        <end position="557"/>
    </location>
</feature>
<feature type="transmembrane region" description="Helical" evidence="13">
    <location>
        <begin position="495"/>
        <end position="524"/>
    </location>
</feature>
<dbReference type="InterPro" id="IPR036878">
    <property type="entry name" value="Glu_permease_IIB"/>
</dbReference>
<dbReference type="GO" id="GO:0005886">
    <property type="term" value="C:plasma membrane"/>
    <property type="evidence" value="ECO:0007669"/>
    <property type="project" value="UniProtKB-SubCell"/>
</dbReference>
<dbReference type="SUPFAM" id="SSF51261">
    <property type="entry name" value="Duplicated hybrid motif"/>
    <property type="match status" value="1"/>
</dbReference>
<dbReference type="InterPro" id="IPR050558">
    <property type="entry name" value="PTS_Sugar-Specific_Components"/>
</dbReference>
<sequence>MKLNLYSPVDGEIKNIQDCNDSIFADRMLGDGLVIIPKSNNFKGFFDNAKVTMIFDTYHAYGFDVEGLQFLIHCGMDTVLLKGEGFATNLKVGDKVTKDDDIFSVDLDLLKRKKIVNETPIVFEFNNLSSYQINNLKLGQVNQGDLICTIDYKFKSKKVEKDLKTITDPAHFFNMTNKYEKCAASINKLIGTQSNYNEVYNCMTRLRFSVKNKELVNIDEIQKLDLIKGTVWNGNELQIIIGQDVYKLKEEIINLNSQSLAIRTSLGINSSKVSLGRKFLTTFAAIMVKMIPIGAGVGLIQAIIAILMQTGVMPNIVFKLSENPGANDVLFQDAAIGWVILFAMGKSTIYFIGIMVAVASASHFKLEGLMGIALGLILCCPFIFGDGGQNGMGNEFLLFDLGKINTGNPILDQITKIKVTSLSTKVFVIAGAIYTAKIIDTWLKRVIPITLELMFRPFIVIMIVVPLSFFCYGIIWNFIEVLFGSSMFYLTKIPLGIGVGIFVAIWQVTVIFGLHMVLGLIAMLDYFSPTTGGQTIYGISSISVWAQVGALIGVILVTQNAKLKKQGIGMLPAGLLGITEPILYGINLPKRRPLISGVCGAFFAGAFANIVGVTQRAKSGIGVFEAIGFFSEPVLGGVGKISSTLNGLFYLLACLMSVLLSLLFSMMSYKERESEKTLFNKTINKLRLLTMLELNLNKSDSLKLKKDLNQIVSSIDKENLQLIKSVEKNIQTWLKTKVKLNNILEIEELAKEKILTKGKNSIKNKKFNLANLYMEKYKAIDNSQKINLLKEKIDEQYKLIDLERLNKNISELEKKIMSKLNKLSFLNKDVIKDLEPIIFNNLNSIQIYYGLLDNKNPNINLNEKIDELKKEKNLLKKELKLSA</sequence>
<dbReference type="InterPro" id="IPR013013">
    <property type="entry name" value="PTS_EIIC_1"/>
</dbReference>
<evidence type="ECO:0000256" key="1">
    <source>
        <dbReference type="ARBA" id="ARBA00004651"/>
    </source>
</evidence>
<keyword evidence="5" id="KW-0808">Transferase</keyword>
<dbReference type="GO" id="GO:0090563">
    <property type="term" value="F:protein-phosphocysteine-sugar phosphotransferase activity"/>
    <property type="evidence" value="ECO:0007669"/>
    <property type="project" value="TreeGrafter"/>
</dbReference>
<evidence type="ECO:0000313" key="18">
    <source>
        <dbReference type="Proteomes" id="UP000063919"/>
    </source>
</evidence>
<dbReference type="KEGG" id="scj:SCANT_v1c05660"/>
<accession>A0A0M4JSF0</accession>
<evidence type="ECO:0000256" key="9">
    <source>
        <dbReference type="ARBA" id="ARBA00022989"/>
    </source>
</evidence>
<evidence type="ECO:0000259" key="16">
    <source>
        <dbReference type="PROSITE" id="PS51103"/>
    </source>
</evidence>
<dbReference type="Gene3D" id="2.70.70.10">
    <property type="entry name" value="Glucose Permease (Domain IIA)"/>
    <property type="match status" value="1"/>
</dbReference>
<dbReference type="SUPFAM" id="SSF55604">
    <property type="entry name" value="Glucose permease domain IIB"/>
    <property type="match status" value="1"/>
</dbReference>
<evidence type="ECO:0000256" key="2">
    <source>
        <dbReference type="ARBA" id="ARBA00022448"/>
    </source>
</evidence>
<dbReference type="AlphaFoldDB" id="A0A0M4JSF0"/>
<dbReference type="PROSITE" id="PS01035">
    <property type="entry name" value="PTS_EIIB_TYPE_1_CYS"/>
    <property type="match status" value="1"/>
</dbReference>
<dbReference type="PROSITE" id="PS51093">
    <property type="entry name" value="PTS_EIIA_TYPE_1"/>
    <property type="match status" value="1"/>
</dbReference>
<evidence type="ECO:0000256" key="6">
    <source>
        <dbReference type="ARBA" id="ARBA00022683"/>
    </source>
</evidence>
<keyword evidence="18" id="KW-1185">Reference proteome</keyword>
<keyword evidence="6" id="KW-0598">Phosphotransferase system</keyword>
<dbReference type="GO" id="GO:0016301">
    <property type="term" value="F:kinase activity"/>
    <property type="evidence" value="ECO:0007669"/>
    <property type="project" value="UniProtKB-KW"/>
</dbReference>
<keyword evidence="2" id="KW-0813">Transport</keyword>
<dbReference type="Gene3D" id="3.30.1360.60">
    <property type="entry name" value="Glucose permease domain IIB"/>
    <property type="match status" value="1"/>
</dbReference>
<dbReference type="InterPro" id="IPR003352">
    <property type="entry name" value="PTS_EIIC"/>
</dbReference>
<keyword evidence="9 13" id="KW-1133">Transmembrane helix</keyword>
<dbReference type="GO" id="GO:0009401">
    <property type="term" value="P:phosphoenolpyruvate-dependent sugar phosphotransferase system"/>
    <property type="evidence" value="ECO:0007669"/>
    <property type="project" value="UniProtKB-KW"/>
</dbReference>
<name>A0A0M4JSF0_9MOLU</name>
<keyword evidence="12" id="KW-0175">Coiled coil</keyword>
<dbReference type="GO" id="GO:0008982">
    <property type="term" value="F:protein-N(PI)-phosphohistidine-sugar phosphotransferase activity"/>
    <property type="evidence" value="ECO:0007669"/>
    <property type="project" value="InterPro"/>
</dbReference>
<feature type="transmembrane region" description="Helical" evidence="13">
    <location>
        <begin position="366"/>
        <end position="384"/>
    </location>
</feature>
<feature type="transmembrane region" description="Helical" evidence="13">
    <location>
        <begin position="594"/>
        <end position="614"/>
    </location>
</feature>
<organism evidence="17 18">
    <name type="scientific">Spiroplasma cantharicola</name>
    <dbReference type="NCBI Taxonomy" id="362837"/>
    <lineage>
        <taxon>Bacteria</taxon>
        <taxon>Bacillati</taxon>
        <taxon>Mycoplasmatota</taxon>
        <taxon>Mollicutes</taxon>
        <taxon>Entomoplasmatales</taxon>
        <taxon>Spiroplasmataceae</taxon>
        <taxon>Spiroplasma</taxon>
    </lineage>
</organism>
<dbReference type="Proteomes" id="UP000063919">
    <property type="component" value="Chromosome"/>
</dbReference>
<evidence type="ECO:0000256" key="13">
    <source>
        <dbReference type="SAM" id="Phobius"/>
    </source>
</evidence>
<dbReference type="InterPro" id="IPR001996">
    <property type="entry name" value="PTS_IIB_1"/>
</dbReference>
<evidence type="ECO:0000256" key="4">
    <source>
        <dbReference type="ARBA" id="ARBA00022597"/>
    </source>
</evidence>
<comment type="subcellular location">
    <subcellularLocation>
        <location evidence="1">Cell membrane</location>
        <topology evidence="1">Multi-pass membrane protein</topology>
    </subcellularLocation>
</comment>
<evidence type="ECO:0000256" key="8">
    <source>
        <dbReference type="ARBA" id="ARBA00022777"/>
    </source>
</evidence>
<evidence type="ECO:0000256" key="12">
    <source>
        <dbReference type="SAM" id="Coils"/>
    </source>
</evidence>
<dbReference type="STRING" id="362837.SCANT_v1c05660"/>
<feature type="transmembrane region" description="Helical" evidence="13">
    <location>
        <begin position="458"/>
        <end position="483"/>
    </location>
</feature>
<gene>
    <name evidence="17" type="ORF">SCANT_v1c05660</name>
</gene>
<dbReference type="Pfam" id="PF02378">
    <property type="entry name" value="PTS_EIIC"/>
    <property type="match status" value="1"/>
</dbReference>
<keyword evidence="3" id="KW-1003">Cell membrane</keyword>
<evidence type="ECO:0000256" key="5">
    <source>
        <dbReference type="ARBA" id="ARBA00022679"/>
    </source>
</evidence>
<dbReference type="RefSeq" id="WP_053946230.1">
    <property type="nucleotide sequence ID" value="NZ_CP012622.1"/>
</dbReference>
<feature type="coiled-coil region" evidence="12">
    <location>
        <begin position="802"/>
        <end position="829"/>
    </location>
</feature>
<feature type="transmembrane region" description="Helical" evidence="13">
    <location>
        <begin position="648"/>
        <end position="669"/>
    </location>
</feature>
<evidence type="ECO:0000259" key="15">
    <source>
        <dbReference type="PROSITE" id="PS51098"/>
    </source>
</evidence>
<dbReference type="PATRIC" id="fig|362837.3.peg.579"/>
<protein>
    <submittedName>
        <fullName evidence="17">PTS system, beta-glucoside-specific IIABC component</fullName>
    </submittedName>
</protein>
<evidence type="ECO:0000259" key="14">
    <source>
        <dbReference type="PROSITE" id="PS51093"/>
    </source>
</evidence>
<proteinExistence type="predicted"/>
<dbReference type="PROSITE" id="PS51103">
    <property type="entry name" value="PTS_EIIC_TYPE_1"/>
    <property type="match status" value="1"/>
</dbReference>
<feature type="transmembrane region" description="Helical" evidence="13">
    <location>
        <begin position="279"/>
        <end position="308"/>
    </location>
</feature>
<dbReference type="Pfam" id="PF00358">
    <property type="entry name" value="PTS_EIIA_1"/>
    <property type="match status" value="1"/>
</dbReference>
<feature type="active site" description="Phosphocysteine intermediate; for EIIB activity" evidence="11">
    <location>
        <position position="202"/>
    </location>
</feature>
<evidence type="ECO:0000256" key="10">
    <source>
        <dbReference type="ARBA" id="ARBA00023136"/>
    </source>
</evidence>
<dbReference type="InterPro" id="IPR001127">
    <property type="entry name" value="PTS_EIIA_1_perm"/>
</dbReference>
<reference evidence="17 18" key="1">
    <citation type="journal article" date="2015" name="Genome Announc.">
        <title>Complete Genome Sequence of Spiroplasma cantharicola CC-1T (DSM 21588), a Bacterium Isolated from Soldier Beetle (Cantharis carolinus).</title>
        <authorList>
            <person name="Lo W.S."/>
            <person name="Liu P.Y."/>
            <person name="Kuo C.H."/>
        </authorList>
    </citation>
    <scope>NUCLEOTIDE SEQUENCE [LARGE SCALE GENOMIC DNA]</scope>
    <source>
        <strain evidence="17 18">CC-1</strain>
    </source>
</reference>
<evidence type="ECO:0000256" key="11">
    <source>
        <dbReference type="PROSITE-ProRule" id="PRU00421"/>
    </source>
</evidence>
<evidence type="ECO:0000256" key="7">
    <source>
        <dbReference type="ARBA" id="ARBA00022692"/>
    </source>
</evidence>
<keyword evidence="8" id="KW-0418">Kinase</keyword>
<keyword evidence="4" id="KW-0762">Sugar transport</keyword>
<feature type="domain" description="PTS EIIA type-1" evidence="14">
    <location>
        <begin position="21"/>
        <end position="125"/>
    </location>
</feature>
<dbReference type="CDD" id="cd00212">
    <property type="entry name" value="PTS_IIB_glc"/>
    <property type="match status" value="1"/>
</dbReference>
<dbReference type="EMBL" id="CP012622">
    <property type="protein sequence ID" value="ALD66472.1"/>
    <property type="molecule type" value="Genomic_DNA"/>
</dbReference>
<dbReference type="OrthoDB" id="400707at2"/>
<evidence type="ECO:0000256" key="3">
    <source>
        <dbReference type="ARBA" id="ARBA00022475"/>
    </source>
</evidence>
<dbReference type="InterPro" id="IPR011055">
    <property type="entry name" value="Dup_hybrid_motif"/>
</dbReference>
<dbReference type="PANTHER" id="PTHR30175">
    <property type="entry name" value="PHOSPHOTRANSFERASE SYSTEM TRANSPORT PROTEIN"/>
    <property type="match status" value="1"/>
</dbReference>
<dbReference type="Pfam" id="PF00367">
    <property type="entry name" value="PTS_EIIB"/>
    <property type="match status" value="1"/>
</dbReference>
<feature type="domain" description="PTS EIIB type-1" evidence="15">
    <location>
        <begin position="180"/>
        <end position="262"/>
    </location>
</feature>